<dbReference type="Proteomes" id="UP001470230">
    <property type="component" value="Unassembled WGS sequence"/>
</dbReference>
<evidence type="ECO:0000313" key="6">
    <source>
        <dbReference type="EMBL" id="KAK8890366.1"/>
    </source>
</evidence>
<keyword evidence="2 6" id="KW-0396">Initiation factor</keyword>
<name>A0ABR2KGX2_9EUKA</name>
<dbReference type="InterPro" id="IPR015943">
    <property type="entry name" value="WD40/YVTN_repeat-like_dom_sf"/>
</dbReference>
<dbReference type="InterPro" id="IPR013979">
    <property type="entry name" value="TIF_beta_prop-like"/>
</dbReference>
<dbReference type="Gene3D" id="2.130.10.10">
    <property type="entry name" value="YVTN repeat-like/Quinoprotein amine dehydrogenase"/>
    <property type="match status" value="1"/>
</dbReference>
<evidence type="ECO:0000256" key="1">
    <source>
        <dbReference type="ARBA" id="ARBA00022490"/>
    </source>
</evidence>
<dbReference type="PANTHER" id="PTHR14068:SF0">
    <property type="entry name" value="EUKARYOTIC TRANSLATION INITIATION FACTOR 3 SUBUNIT B"/>
    <property type="match status" value="1"/>
</dbReference>
<keyword evidence="7" id="KW-1185">Reference proteome</keyword>
<dbReference type="GO" id="GO:0003743">
    <property type="term" value="F:translation initiation factor activity"/>
    <property type="evidence" value="ECO:0007669"/>
    <property type="project" value="UniProtKB-KW"/>
</dbReference>
<evidence type="ECO:0000259" key="5">
    <source>
        <dbReference type="Pfam" id="PF08662"/>
    </source>
</evidence>
<keyword evidence="4" id="KW-0648">Protein biosynthesis</keyword>
<dbReference type="SUPFAM" id="SSF82171">
    <property type="entry name" value="DPP6 N-terminal domain-like"/>
    <property type="match status" value="1"/>
</dbReference>
<evidence type="ECO:0000313" key="7">
    <source>
        <dbReference type="Proteomes" id="UP001470230"/>
    </source>
</evidence>
<sequence>MNANLNRLQNYVIALNLPVFPEKRKVQFQKVLAGILQKSDPSITVDCINVPIKDEVSQGFAFIKCQDYTAARNLVATADYLQLDKNSKELKKRARLILCETYKQIINDNYPKPTLLDVKPPPHPLDKFKHHLNWFLVEPRLFDQIVYTQGKIPHAVYFNHTNATLEEMDLSPDNNSADDFLFSPDGAFLVTKTQDKLNFYCSEDWMQFSVLSYPKLTNYFYSPSGLYMILQNLSQEHDNQNNPFGATVFDLMKSSIIRKFSVDKPPSSAISGTEDYPKVTNTIEFGCGDIIIYQNKEMRLFYPPEFSSKDSKSIDQVFDRFCPSMAHKILFTFRTQVQAAPPRITFYNTETFEQIYTIPKYNTNDAICFWHPTLAVCAVIAITKDKRSLLIYDLRAKNILSFNDEGLKGSVITCAWDPQEDNLCCAAIVKESGSSQIRLYKVNKNLKTFSVGSTGGSTIQYSPGGRFAVVYDGKSRKDVRFYDMENGLIKSLPIEGFDSITWDPSGVFIMVSFYATASSRSSNAKFSIYLFDGSKVLSKQIPDCRKCLWRPRITKIDAQPQDVEVPEKLLDETMHKFGRFGAVDKKTLEEEKKQTQYNQMETFLQFQSVAQYRPNIQKNEAVFTVSIPPASEKINYE</sequence>
<feature type="domain" description="Translation initiation factor beta propellor-like" evidence="5">
    <location>
        <begin position="408"/>
        <end position="541"/>
    </location>
</feature>
<keyword evidence="1" id="KW-0963">Cytoplasm</keyword>
<organism evidence="6 7">
    <name type="scientific">Tritrichomonas musculus</name>
    <dbReference type="NCBI Taxonomy" id="1915356"/>
    <lineage>
        <taxon>Eukaryota</taxon>
        <taxon>Metamonada</taxon>
        <taxon>Parabasalia</taxon>
        <taxon>Tritrichomonadida</taxon>
        <taxon>Tritrichomonadidae</taxon>
        <taxon>Tritrichomonas</taxon>
    </lineage>
</organism>
<gene>
    <name evidence="6" type="ORF">M9Y10_035141</name>
</gene>
<protein>
    <submittedName>
        <fullName evidence="6">Translation initiation factor 3 subunit b</fullName>
    </submittedName>
</protein>
<evidence type="ECO:0000256" key="2">
    <source>
        <dbReference type="ARBA" id="ARBA00022540"/>
    </source>
</evidence>
<accession>A0ABR2KGX2</accession>
<dbReference type="PANTHER" id="PTHR14068">
    <property type="entry name" value="EUKARYOTIC TRANSLATION INITIATION FACTOR 3 EIF3 -RELATED"/>
    <property type="match status" value="1"/>
</dbReference>
<dbReference type="InterPro" id="IPR011400">
    <property type="entry name" value="EIF3B"/>
</dbReference>
<keyword evidence="3" id="KW-0694">RNA-binding</keyword>
<evidence type="ECO:0000256" key="4">
    <source>
        <dbReference type="ARBA" id="ARBA00022917"/>
    </source>
</evidence>
<reference evidence="6 7" key="1">
    <citation type="submission" date="2024-04" db="EMBL/GenBank/DDBJ databases">
        <title>Tritrichomonas musculus Genome.</title>
        <authorList>
            <person name="Alves-Ferreira E."/>
            <person name="Grigg M."/>
            <person name="Lorenzi H."/>
            <person name="Galac M."/>
        </authorList>
    </citation>
    <scope>NUCLEOTIDE SEQUENCE [LARGE SCALE GENOMIC DNA]</scope>
    <source>
        <strain evidence="6 7">EAF2021</strain>
    </source>
</reference>
<evidence type="ECO:0000256" key="3">
    <source>
        <dbReference type="ARBA" id="ARBA00022884"/>
    </source>
</evidence>
<dbReference type="Pfam" id="PF08662">
    <property type="entry name" value="eIF2A"/>
    <property type="match status" value="1"/>
</dbReference>
<comment type="caution">
    <text evidence="6">The sequence shown here is derived from an EMBL/GenBank/DDBJ whole genome shotgun (WGS) entry which is preliminary data.</text>
</comment>
<proteinExistence type="predicted"/>
<dbReference type="EMBL" id="JAPFFF010000005">
    <property type="protein sequence ID" value="KAK8890366.1"/>
    <property type="molecule type" value="Genomic_DNA"/>
</dbReference>